<evidence type="ECO:0000313" key="1">
    <source>
        <dbReference type="EMBL" id="SNR35694.1"/>
    </source>
</evidence>
<dbReference type="Proteomes" id="UP000198379">
    <property type="component" value="Unassembled WGS sequence"/>
</dbReference>
<keyword evidence="2" id="KW-1185">Reference proteome</keyword>
<accession>A0A238VNF3</accession>
<dbReference type="AlphaFoldDB" id="A0A238VNF3"/>
<organism evidence="1 2">
    <name type="scientific">Dokdonia pacifica</name>
    <dbReference type="NCBI Taxonomy" id="1627892"/>
    <lineage>
        <taxon>Bacteria</taxon>
        <taxon>Pseudomonadati</taxon>
        <taxon>Bacteroidota</taxon>
        <taxon>Flavobacteriia</taxon>
        <taxon>Flavobacteriales</taxon>
        <taxon>Flavobacteriaceae</taxon>
        <taxon>Dokdonia</taxon>
    </lineage>
</organism>
<reference evidence="1 2" key="1">
    <citation type="submission" date="2017-06" db="EMBL/GenBank/DDBJ databases">
        <authorList>
            <person name="Kim H.J."/>
            <person name="Triplett B.A."/>
        </authorList>
    </citation>
    <scope>NUCLEOTIDE SEQUENCE [LARGE SCALE GENOMIC DNA]</scope>
    <source>
        <strain evidence="1 2">DSM 25597</strain>
    </source>
</reference>
<dbReference type="EMBL" id="FZNY01000001">
    <property type="protein sequence ID" value="SNR35694.1"/>
    <property type="molecule type" value="Genomic_DNA"/>
</dbReference>
<gene>
    <name evidence="1" type="ORF">SAMN06265376_10178</name>
</gene>
<evidence type="ECO:0000313" key="2">
    <source>
        <dbReference type="Proteomes" id="UP000198379"/>
    </source>
</evidence>
<name>A0A238VNF3_9FLAO</name>
<protein>
    <submittedName>
        <fullName evidence="1">Uncharacterized protein</fullName>
    </submittedName>
</protein>
<sequence>MNTDDIYTKDKERITSLIKEHYVSLESFFTHPVDKQGLLMISVFADFVGDLKFQSELAEKQLQQVEIYVRSNDTHLERMDTFKTIIQELRHEFIQRHPQKALDHITRIEVSDFIESAFEITDPESLLYNTELNQDVINHIFQVYTGHRYDNEIQGLLTHIAGFKEIEIGYPNQLLESSESFDDLIKMMKEAIRKTQLTIENHPKRIEELQNRLNKQEQGEDIEQ</sequence>
<dbReference type="RefSeq" id="WP_089369456.1">
    <property type="nucleotide sequence ID" value="NZ_BMEP01000002.1"/>
</dbReference>
<proteinExistence type="predicted"/>